<keyword evidence="3" id="KW-1185">Reference proteome</keyword>
<evidence type="ECO:0000313" key="3">
    <source>
        <dbReference type="Proteomes" id="UP000297447"/>
    </source>
</evidence>
<accession>A0A4R8ZVC4</accession>
<evidence type="ECO:0000313" key="2">
    <source>
        <dbReference type="EMBL" id="TFD46992.1"/>
    </source>
</evidence>
<feature type="domain" description="NAD-dependent epimerase/dehydratase" evidence="1">
    <location>
        <begin position="5"/>
        <end position="191"/>
    </location>
</feature>
<dbReference type="SUPFAM" id="SSF51735">
    <property type="entry name" value="NAD(P)-binding Rossmann-fold domains"/>
    <property type="match status" value="1"/>
</dbReference>
<dbReference type="Gene3D" id="3.40.50.720">
    <property type="entry name" value="NAD(P)-binding Rossmann-like Domain"/>
    <property type="match status" value="1"/>
</dbReference>
<protein>
    <submittedName>
        <fullName evidence="2">NAD-dependent epimerase/dehydratase family protein</fullName>
    </submittedName>
</protein>
<dbReference type="InterPro" id="IPR036291">
    <property type="entry name" value="NAD(P)-bd_dom_sf"/>
</dbReference>
<dbReference type="InterPro" id="IPR001509">
    <property type="entry name" value="Epimerase_deHydtase"/>
</dbReference>
<reference evidence="2 3" key="1">
    <citation type="submission" date="2019-03" db="EMBL/GenBank/DDBJ databases">
        <title>Genomics of glacier-inhabiting Cryobacterium strains.</title>
        <authorList>
            <person name="Liu Q."/>
            <person name="Xin Y.-H."/>
        </authorList>
    </citation>
    <scope>NUCLEOTIDE SEQUENCE [LARGE SCALE GENOMIC DNA]</scope>
    <source>
        <strain evidence="2 3">Hh14</strain>
    </source>
</reference>
<dbReference type="RefSeq" id="WP_134520668.1">
    <property type="nucleotide sequence ID" value="NZ_SOHE01000069.1"/>
</dbReference>
<proteinExistence type="predicted"/>
<organism evidence="2 3">
    <name type="scientific">Cryobacterium frigoriphilum</name>
    <dbReference type="NCBI Taxonomy" id="1259150"/>
    <lineage>
        <taxon>Bacteria</taxon>
        <taxon>Bacillati</taxon>
        <taxon>Actinomycetota</taxon>
        <taxon>Actinomycetes</taxon>
        <taxon>Micrococcales</taxon>
        <taxon>Microbacteriaceae</taxon>
        <taxon>Cryobacterium</taxon>
    </lineage>
</organism>
<gene>
    <name evidence="2" type="ORF">E3T55_16635</name>
</gene>
<dbReference type="Pfam" id="PF01370">
    <property type="entry name" value="Epimerase"/>
    <property type="match status" value="1"/>
</dbReference>
<sequence>MQRAIILGGTGALGRATARRLVAAGWSVDITGRQESHLPGDLRQSGARFHPIDRHDTGALAALLGDGADLLVDALCFTQANARELIPLLGDVASTVMLSSKAVYADEHGNHVNSDVAPRFTGPIRENQRTMAAGHGDHDSREGYGANKVAAEQALLNSGCPVTVIRASKVHGDGAARPREWMFIKRALEQRPAVFLAHGGAGIDHTTAAVNTAALIARVAEVPGTRILNSADPDAPSALQITRAIAAHFNQFEYYNHAWEEILLDDSVQTSADPDLGQHPWDARPPIILDTTASIELGYTPVGTFAETIAGEINWLLFLDRVGFAPGAEDPFFGPLLDYAAEDRYLAARASDRQANGRQ</sequence>
<dbReference type="Proteomes" id="UP000297447">
    <property type="component" value="Unassembled WGS sequence"/>
</dbReference>
<dbReference type="AlphaFoldDB" id="A0A4R8ZVC4"/>
<dbReference type="EMBL" id="SOHE01000069">
    <property type="protein sequence ID" value="TFD46992.1"/>
    <property type="molecule type" value="Genomic_DNA"/>
</dbReference>
<dbReference type="OrthoDB" id="4820988at2"/>
<evidence type="ECO:0000259" key="1">
    <source>
        <dbReference type="Pfam" id="PF01370"/>
    </source>
</evidence>
<name>A0A4R8ZVC4_9MICO</name>
<comment type="caution">
    <text evidence="2">The sequence shown here is derived from an EMBL/GenBank/DDBJ whole genome shotgun (WGS) entry which is preliminary data.</text>
</comment>